<feature type="domain" description="Bacterial virulence protein VirB8" evidence="6">
    <location>
        <begin position="52"/>
        <end position="255"/>
    </location>
</feature>
<comment type="subcellular location">
    <subcellularLocation>
        <location evidence="1">Membrane</location>
        <topology evidence="1">Single-pass membrane protein</topology>
    </subcellularLocation>
</comment>
<accession>A0A848P8L8</accession>
<dbReference type="Gene3D" id="3.10.450.230">
    <property type="entry name" value="VirB8 protein"/>
    <property type="match status" value="1"/>
</dbReference>
<evidence type="ECO:0000256" key="2">
    <source>
        <dbReference type="ARBA" id="ARBA00022692"/>
    </source>
</evidence>
<dbReference type="EMBL" id="JABBZM010000017">
    <property type="protein sequence ID" value="NMV39918.1"/>
    <property type="molecule type" value="Genomic_DNA"/>
</dbReference>
<keyword evidence="3" id="KW-1133">Transmembrane helix</keyword>
<reference evidence="7 8" key="1">
    <citation type="submission" date="2020-04" db="EMBL/GenBank/DDBJ databases">
        <title>Ralstonia insidiosa genome sequencing and assembly.</title>
        <authorList>
            <person name="Martins R.C.R."/>
            <person name="Perdigao-Neto L.V."/>
            <person name="Levin A.S.S."/>
            <person name="Costa S.F."/>
        </authorList>
    </citation>
    <scope>NUCLEOTIDE SEQUENCE [LARGE SCALE GENOMIC DNA]</scope>
    <source>
        <strain evidence="7 8">5047</strain>
    </source>
</reference>
<dbReference type="InterPro" id="IPR032710">
    <property type="entry name" value="NTF2-like_dom_sf"/>
</dbReference>
<evidence type="ECO:0000256" key="1">
    <source>
        <dbReference type="ARBA" id="ARBA00004167"/>
    </source>
</evidence>
<comment type="caution">
    <text evidence="7">The sequence shown here is derived from an EMBL/GenBank/DDBJ whole genome shotgun (WGS) entry which is preliminary data.</text>
</comment>
<dbReference type="InterPro" id="IPR035658">
    <property type="entry name" value="TrbF"/>
</dbReference>
<dbReference type="GO" id="GO:0016020">
    <property type="term" value="C:membrane"/>
    <property type="evidence" value="ECO:0007669"/>
    <property type="project" value="UniProtKB-SubCell"/>
</dbReference>
<keyword evidence="2" id="KW-0812">Transmembrane</keyword>
<dbReference type="Proteomes" id="UP000575469">
    <property type="component" value="Unassembled WGS sequence"/>
</dbReference>
<dbReference type="AlphaFoldDB" id="A0A848P8L8"/>
<dbReference type="RefSeq" id="WP_169340861.1">
    <property type="nucleotide sequence ID" value="NZ_JABBZM010000017.1"/>
</dbReference>
<name>A0A848P8L8_9RALS</name>
<protein>
    <submittedName>
        <fullName evidence="7">Type IV secretion system protein</fullName>
    </submittedName>
</protein>
<dbReference type="InterPro" id="IPR007430">
    <property type="entry name" value="VirB8"/>
</dbReference>
<feature type="region of interest" description="Disordered" evidence="5">
    <location>
        <begin position="26"/>
        <end position="45"/>
    </location>
</feature>
<dbReference type="SUPFAM" id="SSF54427">
    <property type="entry name" value="NTF2-like"/>
    <property type="match status" value="1"/>
</dbReference>
<evidence type="ECO:0000313" key="8">
    <source>
        <dbReference type="Proteomes" id="UP000575469"/>
    </source>
</evidence>
<organism evidence="7 8">
    <name type="scientific">Ralstonia insidiosa</name>
    <dbReference type="NCBI Taxonomy" id="190721"/>
    <lineage>
        <taxon>Bacteria</taxon>
        <taxon>Pseudomonadati</taxon>
        <taxon>Pseudomonadota</taxon>
        <taxon>Betaproteobacteria</taxon>
        <taxon>Burkholderiales</taxon>
        <taxon>Burkholderiaceae</taxon>
        <taxon>Ralstonia</taxon>
    </lineage>
</organism>
<proteinExistence type="predicted"/>
<evidence type="ECO:0000313" key="7">
    <source>
        <dbReference type="EMBL" id="NMV39918.1"/>
    </source>
</evidence>
<evidence type="ECO:0000256" key="5">
    <source>
        <dbReference type="SAM" id="MobiDB-lite"/>
    </source>
</evidence>
<evidence type="ECO:0000256" key="4">
    <source>
        <dbReference type="ARBA" id="ARBA00023136"/>
    </source>
</evidence>
<evidence type="ECO:0000256" key="3">
    <source>
        <dbReference type="ARBA" id="ARBA00022989"/>
    </source>
</evidence>
<dbReference type="CDD" id="cd16425">
    <property type="entry name" value="TrbF"/>
    <property type="match status" value="1"/>
</dbReference>
<gene>
    <name evidence="7" type="ORF">HGR00_18565</name>
</gene>
<dbReference type="Pfam" id="PF04335">
    <property type="entry name" value="VirB8"/>
    <property type="match status" value="1"/>
</dbReference>
<evidence type="ECO:0000259" key="6">
    <source>
        <dbReference type="Pfam" id="PF04335"/>
    </source>
</evidence>
<keyword evidence="4" id="KW-0472">Membrane</keyword>
<feature type="compositionally biased region" description="Basic and acidic residues" evidence="5">
    <location>
        <begin position="28"/>
        <end position="41"/>
    </location>
</feature>
<sequence>MFGRKRKLEREAAAATAAEAVDLVNEASKSKEVKGKAKGKSEPVNPFIEHARSQDDRYMNLAKAKANWQVAFSMQTALLSISIAFNGYALLKPKFQPYVVVQDHIGHVVAVGPVDQSNPIDSKRIIYGQTVEWIEKSRAVIGDLKAAKVNFDWVYARVAAGSAAKTKLDEFYRQREPFKTAATTTAVANVTLALPTGGNTWEVEWTEEWRNLQGEIVRKERWKAKLTYTIAAQDKEERIRLNPAGYFITDFSWSKQSGG</sequence>